<keyword evidence="3" id="KW-1185">Reference proteome</keyword>
<keyword evidence="1" id="KW-0812">Transmembrane</keyword>
<dbReference type="AlphaFoldDB" id="A0A931IZX7"/>
<accession>A0A931IZX7</accession>
<proteinExistence type="predicted"/>
<evidence type="ECO:0000313" key="3">
    <source>
        <dbReference type="Proteomes" id="UP000620139"/>
    </source>
</evidence>
<organism evidence="2 3">
    <name type="scientific">Inhella gelatinilytica</name>
    <dbReference type="NCBI Taxonomy" id="2795030"/>
    <lineage>
        <taxon>Bacteria</taxon>
        <taxon>Pseudomonadati</taxon>
        <taxon>Pseudomonadota</taxon>
        <taxon>Betaproteobacteria</taxon>
        <taxon>Burkholderiales</taxon>
        <taxon>Sphaerotilaceae</taxon>
        <taxon>Inhella</taxon>
    </lineage>
</organism>
<evidence type="ECO:0000313" key="2">
    <source>
        <dbReference type="EMBL" id="MBH9554100.1"/>
    </source>
</evidence>
<dbReference type="Proteomes" id="UP000620139">
    <property type="component" value="Unassembled WGS sequence"/>
</dbReference>
<keyword evidence="1" id="KW-0472">Membrane</keyword>
<keyword evidence="1" id="KW-1133">Transmembrane helix</keyword>
<name>A0A931IZX7_9BURK</name>
<protein>
    <submittedName>
        <fullName evidence="2">CcoQ/FixQ family Cbb3-type cytochrome c oxidase assembly chaperone</fullName>
    </submittedName>
</protein>
<feature type="transmembrane region" description="Helical" evidence="1">
    <location>
        <begin position="6"/>
        <end position="28"/>
    </location>
</feature>
<sequence length="47" mass="5325">MSWDLNLVRGAVTAVSFLVFIALVVHTWNRKRQAEHQSAEALPFADE</sequence>
<reference evidence="2" key="1">
    <citation type="submission" date="2020-12" db="EMBL/GenBank/DDBJ databases">
        <title>The genome sequence of Inhella sp. 4Y17.</title>
        <authorList>
            <person name="Liu Y."/>
        </authorList>
    </citation>
    <scope>NUCLEOTIDE SEQUENCE</scope>
    <source>
        <strain evidence="2">4Y10</strain>
    </source>
</reference>
<gene>
    <name evidence="2" type="ORF">I7X43_14740</name>
</gene>
<dbReference type="EMBL" id="JAEDAL010000009">
    <property type="protein sequence ID" value="MBH9554100.1"/>
    <property type="molecule type" value="Genomic_DNA"/>
</dbReference>
<evidence type="ECO:0000256" key="1">
    <source>
        <dbReference type="SAM" id="Phobius"/>
    </source>
</evidence>
<dbReference type="RefSeq" id="WP_198101716.1">
    <property type="nucleotide sequence ID" value="NZ_JAEDAL010000009.1"/>
</dbReference>
<comment type="caution">
    <text evidence="2">The sequence shown here is derived from an EMBL/GenBank/DDBJ whole genome shotgun (WGS) entry which is preliminary data.</text>
</comment>